<evidence type="ECO:0000313" key="2">
    <source>
        <dbReference type="Proteomes" id="UP000030403"/>
    </source>
</evidence>
<sequence>MVKTSVKNACSTMIFRGDLTQTAKSLPVM</sequence>
<dbReference type="Proteomes" id="UP000030403">
    <property type="component" value="Unassembled WGS sequence"/>
</dbReference>
<organism evidence="1 2">
    <name type="scientific">Pontibacillus marinus BH030004 = DSM 16465</name>
    <dbReference type="NCBI Taxonomy" id="1385511"/>
    <lineage>
        <taxon>Bacteria</taxon>
        <taxon>Bacillati</taxon>
        <taxon>Bacillota</taxon>
        <taxon>Bacilli</taxon>
        <taxon>Bacillales</taxon>
        <taxon>Bacillaceae</taxon>
        <taxon>Pontibacillus</taxon>
    </lineage>
</organism>
<name>A0A0A5FXJ6_9BACI</name>
<gene>
    <name evidence="1" type="ORF">N783_02720</name>
</gene>
<evidence type="ECO:0000313" key="1">
    <source>
        <dbReference type="EMBL" id="KGX83543.1"/>
    </source>
</evidence>
<comment type="caution">
    <text evidence="1">The sequence shown here is derived from an EMBL/GenBank/DDBJ whole genome shotgun (WGS) entry which is preliminary data.</text>
</comment>
<dbReference type="EMBL" id="AVPF01000099">
    <property type="protein sequence ID" value="KGX83543.1"/>
    <property type="molecule type" value="Genomic_DNA"/>
</dbReference>
<accession>A0A0A5FXJ6</accession>
<reference evidence="1 2" key="1">
    <citation type="submission" date="2013-08" db="EMBL/GenBank/DDBJ databases">
        <authorList>
            <person name="Huang J."/>
            <person name="Wang G."/>
        </authorList>
    </citation>
    <scope>NUCLEOTIDE SEQUENCE [LARGE SCALE GENOMIC DNA]</scope>
    <source>
        <strain evidence="1 2">BH030004</strain>
    </source>
</reference>
<dbReference type="AlphaFoldDB" id="A0A0A5FXJ6"/>
<proteinExistence type="predicted"/>
<protein>
    <submittedName>
        <fullName evidence="1">Uncharacterized protein</fullName>
    </submittedName>
</protein>
<keyword evidence="2" id="KW-1185">Reference proteome</keyword>